<comment type="caution">
    <text evidence="1">The sequence shown here is derived from an EMBL/GenBank/DDBJ whole genome shotgun (WGS) entry which is preliminary data.</text>
</comment>
<organism evidence="1 2">
    <name type="scientific">Limosilactobacillus reuteri MM4-1A</name>
    <dbReference type="NCBI Taxonomy" id="548485"/>
    <lineage>
        <taxon>Bacteria</taxon>
        <taxon>Bacillati</taxon>
        <taxon>Bacillota</taxon>
        <taxon>Bacilli</taxon>
        <taxon>Lactobacillales</taxon>
        <taxon>Lactobacillaceae</taxon>
        <taxon>Limosilactobacillus</taxon>
    </lineage>
</organism>
<evidence type="ECO:0000313" key="1">
    <source>
        <dbReference type="EMBL" id="EGC14789.1"/>
    </source>
</evidence>
<sequence>MKENSQQLQQDIKHDCEMIESSFDSNRLFTPKEMKERFEKFGWGKHEN</sequence>
<name>A0A828RFW6_LIMRT</name>
<reference evidence="1 2" key="1">
    <citation type="submission" date="2011-01" db="EMBL/GenBank/DDBJ databases">
        <authorList>
            <person name="Muzny D."/>
            <person name="Qin X."/>
            <person name="Buhay C."/>
            <person name="Dugan-Rocha S."/>
            <person name="Ding Y."/>
            <person name="Chen G."/>
            <person name="Hawes A."/>
            <person name="Holder M."/>
            <person name="Jhangiani S."/>
            <person name="Johnson A."/>
            <person name="Khan Z."/>
            <person name="Li Z."/>
            <person name="Liu W."/>
            <person name="Liu X."/>
            <person name="Perez L."/>
            <person name="Shen H."/>
            <person name="Wang Q."/>
            <person name="Watt J."/>
            <person name="Xi L."/>
            <person name="Xin Y."/>
            <person name="Zhou J."/>
            <person name="Deng J."/>
            <person name="Jiang H."/>
            <person name="Liu Y."/>
            <person name="Qu J."/>
            <person name="Song X.-Z."/>
            <person name="Zhang L."/>
            <person name="Villasana D."/>
            <person name="Johnson A."/>
            <person name="Liu J."/>
            <person name="Liyanage D."/>
            <person name="Lorensuhewa L."/>
            <person name="Robinson T."/>
            <person name="Song A."/>
            <person name="Song B.-B."/>
            <person name="Dinh H."/>
            <person name="Thornton R."/>
            <person name="Coyle M."/>
            <person name="Francisco L."/>
            <person name="Jackson L."/>
            <person name="Javaid M."/>
            <person name="Korchina V."/>
            <person name="Kovar C."/>
            <person name="Mata R."/>
            <person name="Mathew T."/>
            <person name="Ngo R."/>
            <person name="Nguyen L."/>
            <person name="Nguyen N."/>
            <person name="Okwuonu G."/>
            <person name="Ongeri F."/>
            <person name="Pham C."/>
            <person name="Simmons D."/>
            <person name="Wilczek-Boney K."/>
            <person name="Hale W."/>
            <person name="Jakkamsetti A."/>
            <person name="Pham P."/>
            <person name="Ruth R."/>
            <person name="San Lucas F."/>
            <person name="Warren J."/>
            <person name="Zhang J."/>
            <person name="Zhao Z."/>
            <person name="Zhou C."/>
            <person name="Zhu D."/>
            <person name="Lee S."/>
            <person name="Bess C."/>
            <person name="Blankenburg K."/>
            <person name="Forbes L."/>
            <person name="Fu Q."/>
            <person name="Gubbala S."/>
            <person name="Hirani K."/>
            <person name="Jayaseelan J.C."/>
            <person name="Lara F."/>
            <person name="Munidasa M."/>
            <person name="Palculict T."/>
            <person name="Patil S."/>
            <person name="Pu L.-L."/>
            <person name="Saada N."/>
            <person name="Tang L."/>
            <person name="Weissenberger G."/>
            <person name="Zhu Y."/>
            <person name="Hemphill L."/>
            <person name="Shang Y."/>
            <person name="Youmans B."/>
            <person name="Ayvaz T."/>
            <person name="Ross M."/>
            <person name="Santibanez J."/>
            <person name="Aqrawi P."/>
            <person name="Gross S."/>
            <person name="Joshi V."/>
            <person name="Fowler G."/>
            <person name="Nazareth L."/>
            <person name="Reid J."/>
            <person name="Worley K."/>
            <person name="Petrosino J."/>
            <person name="Highlander S."/>
            <person name="Gibbs R."/>
        </authorList>
    </citation>
    <scope>NUCLEOTIDE SEQUENCE [LARGE SCALE GENOMIC DNA]</scope>
    <source>
        <strain evidence="1 2">MM4-1A</strain>
    </source>
</reference>
<evidence type="ECO:0000313" key="2">
    <source>
        <dbReference type="Proteomes" id="UP000004335"/>
    </source>
</evidence>
<accession>A0A828RFW6</accession>
<proteinExistence type="predicted"/>
<dbReference type="AlphaFoldDB" id="A0A828RFW6"/>
<dbReference type="EMBL" id="ACGX02000007">
    <property type="protein sequence ID" value="EGC14789.1"/>
    <property type="molecule type" value="Genomic_DNA"/>
</dbReference>
<dbReference type="RefSeq" id="WP_003669456.1">
    <property type="nucleotide sequence ID" value="NZ_ACGX02000007.1"/>
</dbReference>
<protein>
    <submittedName>
        <fullName evidence="1">Uncharacterized protein</fullName>
    </submittedName>
</protein>
<gene>
    <name evidence="1" type="ORF">HMPREF0536_11926</name>
</gene>
<dbReference type="Proteomes" id="UP000004335">
    <property type="component" value="Unassembled WGS sequence"/>
</dbReference>